<name>A0A1I0L3N5_9ACTN</name>
<evidence type="ECO:0008006" key="4">
    <source>
        <dbReference type="Google" id="ProtNLM"/>
    </source>
</evidence>
<proteinExistence type="predicted"/>
<dbReference type="EMBL" id="FOHX01000011">
    <property type="protein sequence ID" value="SEU33891.1"/>
    <property type="molecule type" value="Genomic_DNA"/>
</dbReference>
<dbReference type="STRING" id="568860.SAMN05421811_111290"/>
<dbReference type="Proteomes" id="UP000199361">
    <property type="component" value="Unassembled WGS sequence"/>
</dbReference>
<evidence type="ECO:0000256" key="1">
    <source>
        <dbReference type="SAM" id="Phobius"/>
    </source>
</evidence>
<keyword evidence="3" id="KW-1185">Reference proteome</keyword>
<evidence type="ECO:0000313" key="2">
    <source>
        <dbReference type="EMBL" id="SEU33891.1"/>
    </source>
</evidence>
<dbReference type="InterPro" id="IPR047789">
    <property type="entry name" value="CU044_5270-like"/>
</dbReference>
<reference evidence="2 3" key="1">
    <citation type="submission" date="2016-10" db="EMBL/GenBank/DDBJ databases">
        <authorList>
            <person name="de Groot N.N."/>
        </authorList>
    </citation>
    <scope>NUCLEOTIDE SEQUENCE [LARGE SCALE GENOMIC DNA]</scope>
    <source>
        <strain evidence="2 3">CGMCC 4.5598</strain>
    </source>
</reference>
<dbReference type="OrthoDB" id="3472748at2"/>
<keyword evidence="1" id="KW-1133">Transmembrane helix</keyword>
<keyword evidence="1" id="KW-0472">Membrane</keyword>
<gene>
    <name evidence="2" type="ORF">SAMN05421811_111290</name>
</gene>
<protein>
    <recommendedName>
        <fullName evidence="4">CU044_5270 family protein</fullName>
    </recommendedName>
</protein>
<dbReference type="AlphaFoldDB" id="A0A1I0L3N5"/>
<dbReference type="NCBIfam" id="NF038083">
    <property type="entry name" value="CU044_5270_fam"/>
    <property type="match status" value="1"/>
</dbReference>
<sequence length="358" mass="38769">MTRNVEDRLRDAFTVGAELVSPESLKGVAAPVVARPRRTFPGLPVLAAASVAVVLGAVAIFPSWSRQPVTPGGFTAVVDALARRVEQPREYWRSETETLTRGRPSKQTYNVEERTRRVYWATPRGTAVATTPLQTRPVTTADERKWRAAGAPALCGFAVGCKGVEDRRGRTDYWFAEGFEFGPVSLTRPQLLALPQDPQRLEAELLRALRSQGRLDPPGPGVQVKQPSEQDLLWLTGEWLLTQMPTPPAVRAAVLRMMAALPGARIVDEAKDAEGRSGLAIVRKAERDPMESRLVIDRSSGDVLGTMTLVAGPLPARAGLEVGDLASAVVVRKRGWTGEGPRLPDGCVQEAGKTCRGS</sequence>
<accession>A0A1I0L3N5</accession>
<dbReference type="RefSeq" id="WP_091088367.1">
    <property type="nucleotide sequence ID" value="NZ_FOHX01000011.1"/>
</dbReference>
<organism evidence="2 3">
    <name type="scientific">Nonomuraea wenchangensis</name>
    <dbReference type="NCBI Taxonomy" id="568860"/>
    <lineage>
        <taxon>Bacteria</taxon>
        <taxon>Bacillati</taxon>
        <taxon>Actinomycetota</taxon>
        <taxon>Actinomycetes</taxon>
        <taxon>Streptosporangiales</taxon>
        <taxon>Streptosporangiaceae</taxon>
        <taxon>Nonomuraea</taxon>
    </lineage>
</organism>
<evidence type="ECO:0000313" key="3">
    <source>
        <dbReference type="Proteomes" id="UP000199361"/>
    </source>
</evidence>
<keyword evidence="1" id="KW-0812">Transmembrane</keyword>
<feature type="transmembrane region" description="Helical" evidence="1">
    <location>
        <begin position="45"/>
        <end position="64"/>
    </location>
</feature>